<keyword evidence="2" id="KW-1185">Reference proteome</keyword>
<evidence type="ECO:0000313" key="1">
    <source>
        <dbReference type="EnsemblMetazoa" id="G18889.1:cds"/>
    </source>
</evidence>
<organism evidence="1 2">
    <name type="scientific">Magallana gigas</name>
    <name type="common">Pacific oyster</name>
    <name type="synonym">Crassostrea gigas</name>
    <dbReference type="NCBI Taxonomy" id="29159"/>
    <lineage>
        <taxon>Eukaryota</taxon>
        <taxon>Metazoa</taxon>
        <taxon>Spiralia</taxon>
        <taxon>Lophotrochozoa</taxon>
        <taxon>Mollusca</taxon>
        <taxon>Bivalvia</taxon>
        <taxon>Autobranchia</taxon>
        <taxon>Pteriomorphia</taxon>
        <taxon>Ostreida</taxon>
        <taxon>Ostreoidea</taxon>
        <taxon>Ostreidae</taxon>
        <taxon>Magallana</taxon>
    </lineage>
</organism>
<evidence type="ECO:0000313" key="2">
    <source>
        <dbReference type="Proteomes" id="UP000005408"/>
    </source>
</evidence>
<name>A0A8W8JEY1_MAGGI</name>
<reference evidence="1" key="1">
    <citation type="submission" date="2022-08" db="UniProtKB">
        <authorList>
            <consortium name="EnsemblMetazoa"/>
        </authorList>
    </citation>
    <scope>IDENTIFICATION</scope>
    <source>
        <strain evidence="1">05x7-T-G4-1.051#20</strain>
    </source>
</reference>
<dbReference type="AlphaFoldDB" id="A0A8W8JEY1"/>
<protein>
    <submittedName>
        <fullName evidence="1">Uncharacterized protein</fullName>
    </submittedName>
</protein>
<sequence length="65" mass="7325">NSSVVFVLFKNISSKNMISSLHRTMKTHPIITWHEGGTREKMFWKVFILAVQSPLGEPPVSVLDG</sequence>
<proteinExistence type="predicted"/>
<accession>A0A8W8JEY1</accession>
<dbReference type="EnsemblMetazoa" id="G18889.1">
    <property type="protein sequence ID" value="G18889.1:cds"/>
    <property type="gene ID" value="G18889"/>
</dbReference>
<dbReference type="Proteomes" id="UP000005408">
    <property type="component" value="Unassembled WGS sequence"/>
</dbReference>